<dbReference type="SMART" id="SM00797">
    <property type="entry name" value="AHS2"/>
    <property type="match status" value="1"/>
</dbReference>
<gene>
    <name evidence="6" type="ORF">MXD59_05635</name>
</gene>
<dbReference type="PANTHER" id="PTHR43309">
    <property type="entry name" value="5-OXOPROLINASE SUBUNIT C"/>
    <property type="match status" value="1"/>
</dbReference>
<dbReference type="InterPro" id="IPR052708">
    <property type="entry name" value="PxpC"/>
</dbReference>
<dbReference type="RefSeq" id="WP_248823726.1">
    <property type="nucleotide sequence ID" value="NZ_JALKFT010000004.1"/>
</dbReference>
<dbReference type="Pfam" id="PF02682">
    <property type="entry name" value="CT_C_D"/>
    <property type="match status" value="1"/>
</dbReference>
<dbReference type="Gene3D" id="2.40.100.10">
    <property type="entry name" value="Cyclophilin-like"/>
    <property type="match status" value="2"/>
</dbReference>
<evidence type="ECO:0000256" key="3">
    <source>
        <dbReference type="ARBA" id="ARBA00022840"/>
    </source>
</evidence>
<feature type="domain" description="Carboxyltransferase" evidence="4">
    <location>
        <begin position="1"/>
        <end position="211"/>
    </location>
</feature>
<accession>A0ABT0JUQ5</accession>
<dbReference type="NCBIfam" id="TIGR00724">
    <property type="entry name" value="urea_amlyse_rel"/>
    <property type="match status" value="1"/>
</dbReference>
<proteinExistence type="predicted"/>
<dbReference type="InterPro" id="IPR003833">
    <property type="entry name" value="CT_C_D"/>
</dbReference>
<comment type="caution">
    <text evidence="6">The sequence shown here is derived from an EMBL/GenBank/DDBJ whole genome shotgun (WGS) entry which is preliminary data.</text>
</comment>
<evidence type="ECO:0000256" key="2">
    <source>
        <dbReference type="ARBA" id="ARBA00022801"/>
    </source>
</evidence>
<protein>
    <submittedName>
        <fullName evidence="6">Urea amidolyase family protein</fullName>
    </submittedName>
</protein>
<dbReference type="Proteomes" id="UP001201873">
    <property type="component" value="Unassembled WGS sequence"/>
</dbReference>
<keyword evidence="7" id="KW-1185">Reference proteome</keyword>
<dbReference type="PANTHER" id="PTHR43309:SF3">
    <property type="entry name" value="5-OXOPROLINASE SUBUNIT C"/>
    <property type="match status" value="1"/>
</dbReference>
<dbReference type="InterPro" id="IPR029000">
    <property type="entry name" value="Cyclophilin-like_dom_sf"/>
</dbReference>
<dbReference type="InterPro" id="IPR003778">
    <property type="entry name" value="CT_A_B"/>
</dbReference>
<keyword evidence="3" id="KW-0067">ATP-binding</keyword>
<dbReference type="Gene3D" id="3.30.1360.40">
    <property type="match status" value="1"/>
</dbReference>
<dbReference type="EMBL" id="JALKFT010000004">
    <property type="protein sequence ID" value="MCK9875266.1"/>
    <property type="molecule type" value="Genomic_DNA"/>
</dbReference>
<evidence type="ECO:0000313" key="6">
    <source>
        <dbReference type="EMBL" id="MCK9875266.1"/>
    </source>
</evidence>
<organism evidence="6 7">
    <name type="scientific">Frankia umida</name>
    <dbReference type="NCBI Taxonomy" id="573489"/>
    <lineage>
        <taxon>Bacteria</taxon>
        <taxon>Bacillati</taxon>
        <taxon>Actinomycetota</taxon>
        <taxon>Actinomycetes</taxon>
        <taxon>Frankiales</taxon>
        <taxon>Frankiaceae</taxon>
        <taxon>Frankia</taxon>
    </lineage>
</organism>
<feature type="domain" description="Carboxyltransferase" evidence="5">
    <location>
        <begin position="285"/>
        <end position="558"/>
    </location>
</feature>
<evidence type="ECO:0000259" key="4">
    <source>
        <dbReference type="SMART" id="SM00796"/>
    </source>
</evidence>
<dbReference type="SMART" id="SM00796">
    <property type="entry name" value="AHS1"/>
    <property type="match status" value="1"/>
</dbReference>
<evidence type="ECO:0000256" key="1">
    <source>
        <dbReference type="ARBA" id="ARBA00022741"/>
    </source>
</evidence>
<keyword evidence="2" id="KW-0378">Hydrolase</keyword>
<name>A0ABT0JUQ5_9ACTN</name>
<dbReference type="SUPFAM" id="SSF50891">
    <property type="entry name" value="Cyclophilin-like"/>
    <property type="match status" value="2"/>
</dbReference>
<dbReference type="Pfam" id="PF02626">
    <property type="entry name" value="CT_A_B"/>
    <property type="match status" value="1"/>
</dbReference>
<keyword evidence="1" id="KW-0547">Nucleotide-binding</keyword>
<dbReference type="SUPFAM" id="SSF160467">
    <property type="entry name" value="PH0987 N-terminal domain-like"/>
    <property type="match status" value="1"/>
</dbReference>
<evidence type="ECO:0000313" key="7">
    <source>
        <dbReference type="Proteomes" id="UP001201873"/>
    </source>
</evidence>
<evidence type="ECO:0000259" key="5">
    <source>
        <dbReference type="SMART" id="SM00797"/>
    </source>
</evidence>
<sequence length="558" mass="57538">MRVLTCGADALLVEVADLDAAGQLYAHLRTAPPPGVVALVPAARTVLVRFDPARTDLPRLRRLLADPPPPIAAAARVGTGPSGAVRLDGAAGEAGDLPTVTVPVRYDGPDLAEVARLTGLTPAQVIDRHIRGTHRVAFCGFAPGFAYVSGLDPDLHLPRRDSPRTRVPAGAVAIADQFTGIYPRTSPGGWHLIGRTDLAVFDLDREQPALLPPGTPVRFVAVKLPATTLATPVPPTTAVPVDDSGAASTGSTGVGIARARSATITVVSPGPLATIQDLGRTGLAHLGITAAGALDRHSLRLANRLVGNRASAAGIECTYGGLVVTFDTPRLIAITGAPCPMTLAGRAIGMNSPVEVPAGAQLRIGPPGRDARTGGLEDPRAAGVRTYLAIRGGLDVPPVLGSRSRDTLAGLGPAPLAAGDVLPLGPAHAAPPVVDLAPQARYRATPTLRVIPGPRDDWFTPDALATLWASTYEVSADSDRIGIRLRGPALARHVTGELPSEGMVVGGIQIPPDGQPVVFLADHPVTGGYPVIGVLPPDDLPLAAQCRPGQHLRFTRAQ</sequence>
<reference evidence="6 7" key="1">
    <citation type="submission" date="2022-04" db="EMBL/GenBank/DDBJ databases">
        <title>Genome diversity in the genus Frankia.</title>
        <authorList>
            <person name="Carlos-Shanley C."/>
            <person name="Hahn D."/>
        </authorList>
    </citation>
    <scope>NUCLEOTIDE SEQUENCE [LARGE SCALE GENOMIC DNA]</scope>
    <source>
        <strain evidence="6 7">Ag45/Mut15</strain>
    </source>
</reference>